<dbReference type="PROSITE" id="PS51746">
    <property type="entry name" value="PPM_2"/>
    <property type="match status" value="1"/>
</dbReference>
<sequence>MRANTAAIGHTAGARGPRLINADAVAAYRRPGARGTAFALADGVGDDPRAARAAQLAAAAAVRADTDDPAEAVLAAQKAVLTDPDAADCVLVVALPDGNDYRIGWVGDARVYAAIGNELRQVTTDQTLANHFRARGVTPNPRMEHVVVVSVRTTTAPEIGVTRVPAPEFLVLASDGVHGRVGDDVILQALRYASDPARALVDAATVAGTTDNATALVVQCLPGRTGETTVAIAA</sequence>
<name>A0A4R6SF93_LABRH</name>
<dbReference type="Gene3D" id="3.60.40.10">
    <property type="entry name" value="PPM-type phosphatase domain"/>
    <property type="match status" value="1"/>
</dbReference>
<gene>
    <name evidence="2" type="ORF">EV186_10231</name>
</gene>
<dbReference type="AlphaFoldDB" id="A0A4R6SF93"/>
<accession>A0A4R6SF93</accession>
<dbReference type="SMART" id="SM00332">
    <property type="entry name" value="PP2Cc"/>
    <property type="match status" value="1"/>
</dbReference>
<dbReference type="RefSeq" id="WP_133848920.1">
    <property type="nucleotide sequence ID" value="NZ_SNXZ01000002.1"/>
</dbReference>
<proteinExistence type="predicted"/>
<reference evidence="2 3" key="1">
    <citation type="submission" date="2019-03" db="EMBL/GenBank/DDBJ databases">
        <title>Genomic Encyclopedia of Type Strains, Phase IV (KMG-IV): sequencing the most valuable type-strain genomes for metagenomic binning, comparative biology and taxonomic classification.</title>
        <authorList>
            <person name="Goeker M."/>
        </authorList>
    </citation>
    <scope>NUCLEOTIDE SEQUENCE [LARGE SCALE GENOMIC DNA]</scope>
    <source>
        <strain evidence="2 3">DSM 45361</strain>
    </source>
</reference>
<protein>
    <submittedName>
        <fullName evidence="2">Protein phosphatase</fullName>
    </submittedName>
</protein>
<keyword evidence="3" id="KW-1185">Reference proteome</keyword>
<organism evidence="2 3">
    <name type="scientific">Labedaea rhizosphaerae</name>
    <dbReference type="NCBI Taxonomy" id="598644"/>
    <lineage>
        <taxon>Bacteria</taxon>
        <taxon>Bacillati</taxon>
        <taxon>Actinomycetota</taxon>
        <taxon>Actinomycetes</taxon>
        <taxon>Pseudonocardiales</taxon>
        <taxon>Pseudonocardiaceae</taxon>
        <taxon>Labedaea</taxon>
    </lineage>
</organism>
<dbReference type="SUPFAM" id="SSF81606">
    <property type="entry name" value="PP2C-like"/>
    <property type="match status" value="1"/>
</dbReference>
<dbReference type="Proteomes" id="UP000295444">
    <property type="component" value="Unassembled WGS sequence"/>
</dbReference>
<dbReference type="EMBL" id="SNXZ01000002">
    <property type="protein sequence ID" value="TDQ00170.1"/>
    <property type="molecule type" value="Genomic_DNA"/>
</dbReference>
<feature type="domain" description="PPM-type phosphatase" evidence="1">
    <location>
        <begin position="8"/>
        <end position="220"/>
    </location>
</feature>
<dbReference type="InterPro" id="IPR036457">
    <property type="entry name" value="PPM-type-like_dom_sf"/>
</dbReference>
<evidence type="ECO:0000313" key="2">
    <source>
        <dbReference type="EMBL" id="TDQ00170.1"/>
    </source>
</evidence>
<dbReference type="InterPro" id="IPR001932">
    <property type="entry name" value="PPM-type_phosphatase-like_dom"/>
</dbReference>
<comment type="caution">
    <text evidence="2">The sequence shown here is derived from an EMBL/GenBank/DDBJ whole genome shotgun (WGS) entry which is preliminary data.</text>
</comment>
<evidence type="ECO:0000313" key="3">
    <source>
        <dbReference type="Proteomes" id="UP000295444"/>
    </source>
</evidence>
<dbReference type="OrthoDB" id="9801841at2"/>
<evidence type="ECO:0000259" key="1">
    <source>
        <dbReference type="PROSITE" id="PS51746"/>
    </source>
</evidence>